<evidence type="ECO:0000256" key="1">
    <source>
        <dbReference type="ARBA" id="ARBA00004651"/>
    </source>
</evidence>
<keyword evidence="2" id="KW-1003">Cell membrane</keyword>
<comment type="caution">
    <text evidence="10">The sequence shown here is derived from an EMBL/GenBank/DDBJ whole genome shotgun (WGS) entry which is preliminary data.</text>
</comment>
<keyword evidence="11" id="KW-1185">Reference proteome</keyword>
<dbReference type="PANTHER" id="PTHR33908">
    <property type="entry name" value="MANNOSYLTRANSFERASE YKCB-RELATED"/>
    <property type="match status" value="1"/>
</dbReference>
<proteinExistence type="predicted"/>
<feature type="transmembrane region" description="Helical" evidence="8">
    <location>
        <begin position="292"/>
        <end position="313"/>
    </location>
</feature>
<organism evidence="10 11">
    <name type="scientific">Microcella pacifica</name>
    <dbReference type="NCBI Taxonomy" id="2591847"/>
    <lineage>
        <taxon>Bacteria</taxon>
        <taxon>Bacillati</taxon>
        <taxon>Actinomycetota</taxon>
        <taxon>Actinomycetes</taxon>
        <taxon>Micrococcales</taxon>
        <taxon>Microbacteriaceae</taxon>
        <taxon>Microcella</taxon>
    </lineage>
</organism>
<keyword evidence="3" id="KW-0328">Glycosyltransferase</keyword>
<dbReference type="InterPro" id="IPR038731">
    <property type="entry name" value="RgtA/B/C-like"/>
</dbReference>
<dbReference type="Pfam" id="PF13231">
    <property type="entry name" value="PMT_2"/>
    <property type="match status" value="1"/>
</dbReference>
<sequence length="541" mass="60527">MDRIGSRLATAGKNTASTIASDRAIVAFLIAVFILRTYLSDWNSYWNDEILSVYVHGIWNPTIIDSVVTLSENSVHPPFYQFLLYAWMSVFGDGEVATRMLSNVAVTLSGYVLYRIVRHQWSRYLAFVAGASYSVMAVSMTYAVESRSYGLTMLLATVSMALLLKTLLALKSSGNWSIGEHWPSVIGVVLANIGLIMTHYYNLFWLIAQALALLLFILTERHPRDWWRPLLVGASLSLAAPLAFLALWGQVFFGRYGRLSDSFAVEGSAASTTPWDLFIAVVLRQNLADFRFIVPAVAILLAMVGVLSLWRIFANRQSRLGSRDWLYAILLIWSSLPLLITYVVFTIAGVERYSLRYFVYSVPPLTALVVIGIATLVLAIQRKSLAATEPGNLVSTATALLIALMVVPAGFDAATDRKHDWRGNVARVIQVVEASPETDYFLVETGFQERSRAIVYFERYSDEIRPDRVFTMAEERSGDYSQLLASIPTDADRMLVFFNHLGVKRMPDLPGVLDAEFTRIHAQLDVNGRGYIVWDLARPTE</sequence>
<dbReference type="PANTHER" id="PTHR33908:SF11">
    <property type="entry name" value="MEMBRANE PROTEIN"/>
    <property type="match status" value="1"/>
</dbReference>
<evidence type="ECO:0000313" key="11">
    <source>
        <dbReference type="Proteomes" id="UP000818266"/>
    </source>
</evidence>
<evidence type="ECO:0000256" key="7">
    <source>
        <dbReference type="ARBA" id="ARBA00023136"/>
    </source>
</evidence>
<evidence type="ECO:0000256" key="6">
    <source>
        <dbReference type="ARBA" id="ARBA00022989"/>
    </source>
</evidence>
<evidence type="ECO:0000256" key="5">
    <source>
        <dbReference type="ARBA" id="ARBA00022692"/>
    </source>
</evidence>
<feature type="transmembrane region" description="Helical" evidence="8">
    <location>
        <begin position="203"/>
        <end position="219"/>
    </location>
</feature>
<feature type="transmembrane region" description="Helical" evidence="8">
    <location>
        <begin position="392"/>
        <end position="411"/>
    </location>
</feature>
<keyword evidence="6 8" id="KW-1133">Transmembrane helix</keyword>
<dbReference type="GO" id="GO:0009103">
    <property type="term" value="P:lipopolysaccharide biosynthetic process"/>
    <property type="evidence" value="ECO:0007669"/>
    <property type="project" value="UniProtKB-ARBA"/>
</dbReference>
<gene>
    <name evidence="10" type="ORF">FK219_011855</name>
</gene>
<dbReference type="InterPro" id="IPR050297">
    <property type="entry name" value="LipidA_mod_glycosyltrf_83"/>
</dbReference>
<comment type="subcellular location">
    <subcellularLocation>
        <location evidence="1">Cell membrane</location>
        <topology evidence="1">Multi-pass membrane protein</topology>
    </subcellularLocation>
</comment>
<evidence type="ECO:0000259" key="9">
    <source>
        <dbReference type="Pfam" id="PF13231"/>
    </source>
</evidence>
<dbReference type="GO" id="GO:0005886">
    <property type="term" value="C:plasma membrane"/>
    <property type="evidence" value="ECO:0007669"/>
    <property type="project" value="UniProtKB-SubCell"/>
</dbReference>
<dbReference type="EMBL" id="VIKT02000025">
    <property type="protein sequence ID" value="NHF63917.1"/>
    <property type="molecule type" value="Genomic_DNA"/>
</dbReference>
<evidence type="ECO:0000256" key="8">
    <source>
        <dbReference type="SAM" id="Phobius"/>
    </source>
</evidence>
<feature type="domain" description="Glycosyltransferase RgtA/B/C/D-like" evidence="9">
    <location>
        <begin position="76"/>
        <end position="240"/>
    </location>
</feature>
<feature type="transmembrane region" description="Helical" evidence="8">
    <location>
        <begin position="231"/>
        <end position="253"/>
    </location>
</feature>
<protein>
    <submittedName>
        <fullName evidence="10">Glycosyltransferase family 39 protein</fullName>
    </submittedName>
</protein>
<reference evidence="10 11" key="1">
    <citation type="submission" date="2019-06" db="EMBL/GenBank/DDBJ databases">
        <authorList>
            <person name="De-Chao Zhang Q."/>
        </authorList>
    </citation>
    <scope>NUCLEOTIDE SEQUENCE [LARGE SCALE GENOMIC DNA]</scope>
    <source>
        <strain evidence="10 11">KN1116</strain>
    </source>
</reference>
<dbReference type="RefSeq" id="WP_165638135.1">
    <property type="nucleotide sequence ID" value="NZ_VIKT02000025.1"/>
</dbReference>
<name>A0A9E5MFN6_9MICO</name>
<feature type="transmembrane region" description="Helical" evidence="8">
    <location>
        <begin position="20"/>
        <end position="39"/>
    </location>
</feature>
<feature type="transmembrane region" description="Helical" evidence="8">
    <location>
        <begin position="357"/>
        <end position="380"/>
    </location>
</feature>
<keyword evidence="5 8" id="KW-0812">Transmembrane</keyword>
<evidence type="ECO:0000256" key="3">
    <source>
        <dbReference type="ARBA" id="ARBA00022676"/>
    </source>
</evidence>
<feature type="transmembrane region" description="Helical" evidence="8">
    <location>
        <begin position="124"/>
        <end position="143"/>
    </location>
</feature>
<dbReference type="AlphaFoldDB" id="A0A9E5MFN6"/>
<evidence type="ECO:0000256" key="4">
    <source>
        <dbReference type="ARBA" id="ARBA00022679"/>
    </source>
</evidence>
<reference evidence="10 11" key="2">
    <citation type="submission" date="2020-03" db="EMBL/GenBank/DDBJ databases">
        <title>Chryseoglobus sp. isolated from a deep-sea seamount.</title>
        <authorList>
            <person name="Zhang D.-C."/>
        </authorList>
    </citation>
    <scope>NUCLEOTIDE SEQUENCE [LARGE SCALE GENOMIC DNA]</scope>
    <source>
        <strain evidence="10 11">KN1116</strain>
    </source>
</reference>
<accession>A0A9E5MFN6</accession>
<dbReference type="GO" id="GO:0016763">
    <property type="term" value="F:pentosyltransferase activity"/>
    <property type="evidence" value="ECO:0007669"/>
    <property type="project" value="TreeGrafter"/>
</dbReference>
<dbReference type="Proteomes" id="UP000818266">
    <property type="component" value="Unassembled WGS sequence"/>
</dbReference>
<keyword evidence="4" id="KW-0808">Transferase</keyword>
<feature type="transmembrane region" description="Helical" evidence="8">
    <location>
        <begin position="325"/>
        <end position="345"/>
    </location>
</feature>
<evidence type="ECO:0000313" key="10">
    <source>
        <dbReference type="EMBL" id="NHF63917.1"/>
    </source>
</evidence>
<feature type="transmembrane region" description="Helical" evidence="8">
    <location>
        <begin position="96"/>
        <end position="117"/>
    </location>
</feature>
<keyword evidence="7 8" id="KW-0472">Membrane</keyword>
<evidence type="ECO:0000256" key="2">
    <source>
        <dbReference type="ARBA" id="ARBA00022475"/>
    </source>
</evidence>